<proteinExistence type="predicted"/>
<feature type="binding site" evidence="13">
    <location>
        <position position="306"/>
    </location>
    <ligand>
        <name>Zn(2+)</name>
        <dbReference type="ChEBI" id="CHEBI:29105"/>
    </ligand>
</feature>
<organism evidence="15 16">
    <name type="scientific">Zygosaccharomyces bailii (strain CLIB 213 / ATCC 58445 / CBS 680 / BCRC 21525 / NBRC 1098 / NCYC 1416 / NRRL Y-2227)</name>
    <dbReference type="NCBI Taxonomy" id="1333698"/>
    <lineage>
        <taxon>Eukaryota</taxon>
        <taxon>Fungi</taxon>
        <taxon>Dikarya</taxon>
        <taxon>Ascomycota</taxon>
        <taxon>Saccharomycotina</taxon>
        <taxon>Saccharomycetes</taxon>
        <taxon>Saccharomycetales</taxon>
        <taxon>Saccharomycetaceae</taxon>
        <taxon>Zygosaccharomyces</taxon>
    </lineage>
</organism>
<keyword evidence="6" id="KW-0949">S-adenosyl-L-methionine</keyword>
<keyword evidence="3 13" id="KW-0489">Methyltransferase</keyword>
<comment type="cofactor">
    <cofactor evidence="13">
        <name>Zn(2+)</name>
        <dbReference type="ChEBI" id="CHEBI:29105"/>
    </cofactor>
</comment>
<dbReference type="Pfam" id="PF02574">
    <property type="entry name" value="S-methyl_trans"/>
    <property type="match status" value="1"/>
</dbReference>
<feature type="domain" description="Hcy-binding" evidence="14">
    <location>
        <begin position="6"/>
        <end position="321"/>
    </location>
</feature>
<protein>
    <recommendedName>
        <fullName evidence="10">homocysteine S-methyltransferase</fullName>
        <ecNumber evidence="10">2.1.1.10</ecNumber>
    </recommendedName>
</protein>
<evidence type="ECO:0000256" key="10">
    <source>
        <dbReference type="ARBA" id="ARBA00039035"/>
    </source>
</evidence>
<comment type="function">
    <text evidence="12">Homocysteine S-methyltransferase involved in the conversion of S-adenosylmethionine (AdoMet) to methionine to control the methionine/AdoMet ratio. Also converts S-methylmethionine (SMM) to methionine.</text>
</comment>
<reference evidence="16" key="1">
    <citation type="journal article" date="2013" name="Genome Announc.">
        <title>Genome sequence of the food spoilage yeast Zygosaccharomyces bailii CLIB 213(T).</title>
        <authorList>
            <person name="Galeote V."/>
            <person name="Bigey F."/>
            <person name="Devillers H."/>
            <person name="Neuveglise C."/>
            <person name="Dequin S."/>
        </authorList>
    </citation>
    <scope>NUCLEOTIDE SEQUENCE [LARGE SCALE GENOMIC DNA]</scope>
    <source>
        <strain evidence="16">CLIB 213 / ATCC 58445 / CBS 680 / CCRC 21525 / NBRC 1098 / NCYC 1416 / NRRL Y-2227</strain>
    </source>
</reference>
<sequence length="325" mass="36997">MERPPLKELLRDNSKQVLVLDGGQGTELENRGINVANPVWSTIPFINESFWLDKSSFYRNTVEDVFKDFIASGANILMTITYQASFKSVSENTPIKDLSQYNDLLTNIVKFCRSCIGPERYLIGSIGPWGAHVCCEFTGDYGQHPENIDYYQYFKPQLDNFNMNEEVDLIGFETIPNIHEVEAILSWDEKILSKPFYIGLSVHKTGVLRDGTTMEEVADLIKRREDKLNPNFLLLGINCVSFNESADILQQLHKCLPNMPLLVYPNSGEIYDTELKIWKQSADKLHSWDSMVRRYIENGARIVGGCCRTSPKDIAEVSVAVDKYS</sequence>
<feature type="binding site" evidence="13">
    <location>
        <position position="239"/>
    </location>
    <ligand>
        <name>Zn(2+)</name>
        <dbReference type="ChEBI" id="CHEBI:29105"/>
    </ligand>
</feature>
<keyword evidence="9" id="KW-0486">Methionine biosynthesis</keyword>
<feature type="binding site" evidence="13">
    <location>
        <position position="307"/>
    </location>
    <ligand>
        <name>Zn(2+)</name>
        <dbReference type="ChEBI" id="CHEBI:29105"/>
    </ligand>
</feature>
<keyword evidence="4" id="KW-0028">Amino-acid biosynthesis</keyword>
<dbReference type="EC" id="2.1.1.10" evidence="10"/>
<evidence type="ECO:0000256" key="12">
    <source>
        <dbReference type="ARBA" id="ARBA00053380"/>
    </source>
</evidence>
<dbReference type="Proteomes" id="UP000019375">
    <property type="component" value="Unassembled WGS sequence"/>
</dbReference>
<dbReference type="SUPFAM" id="SSF82282">
    <property type="entry name" value="Homocysteine S-methyltransferase"/>
    <property type="match status" value="1"/>
</dbReference>
<dbReference type="GO" id="GO:0008898">
    <property type="term" value="F:S-adenosylmethionine-homocysteine S-methyltransferase activity"/>
    <property type="evidence" value="ECO:0007669"/>
    <property type="project" value="UniProtKB-ARBA"/>
</dbReference>
<dbReference type="FunFam" id="3.20.20.330:FF:000005">
    <property type="entry name" value="AdoMet-homocysteine methyltransferase"/>
    <property type="match status" value="1"/>
</dbReference>
<evidence type="ECO:0000256" key="8">
    <source>
        <dbReference type="ARBA" id="ARBA00022833"/>
    </source>
</evidence>
<dbReference type="OrthoDB" id="261426at2759"/>
<dbReference type="PANTHER" id="PTHR11103">
    <property type="entry name" value="SLR1189 PROTEIN"/>
    <property type="match status" value="1"/>
</dbReference>
<evidence type="ECO:0000256" key="2">
    <source>
        <dbReference type="ARBA" id="ARBA00022490"/>
    </source>
</evidence>
<name>A0A8J2T960_ZYGB2</name>
<comment type="subcellular location">
    <subcellularLocation>
        <location evidence="1">Cytoplasm</location>
    </subcellularLocation>
</comment>
<keyword evidence="5 13" id="KW-0808">Transferase</keyword>
<accession>A0A8J2T960</accession>
<evidence type="ECO:0000256" key="4">
    <source>
        <dbReference type="ARBA" id="ARBA00022605"/>
    </source>
</evidence>
<evidence type="ECO:0000256" key="6">
    <source>
        <dbReference type="ARBA" id="ARBA00022691"/>
    </source>
</evidence>
<keyword evidence="16" id="KW-1185">Reference proteome</keyword>
<dbReference type="GO" id="GO:0032259">
    <property type="term" value="P:methylation"/>
    <property type="evidence" value="ECO:0007669"/>
    <property type="project" value="UniProtKB-KW"/>
</dbReference>
<dbReference type="InterPro" id="IPR036589">
    <property type="entry name" value="HCY_dom_sf"/>
</dbReference>
<dbReference type="AlphaFoldDB" id="A0A8J2T960"/>
<evidence type="ECO:0000256" key="1">
    <source>
        <dbReference type="ARBA" id="ARBA00004496"/>
    </source>
</evidence>
<evidence type="ECO:0000256" key="13">
    <source>
        <dbReference type="PROSITE-ProRule" id="PRU00333"/>
    </source>
</evidence>
<dbReference type="EMBL" id="HG316460">
    <property type="protein sequence ID" value="CDF90661.1"/>
    <property type="molecule type" value="Genomic_DNA"/>
</dbReference>
<evidence type="ECO:0000256" key="9">
    <source>
        <dbReference type="ARBA" id="ARBA00023167"/>
    </source>
</evidence>
<dbReference type="GO" id="GO:0005737">
    <property type="term" value="C:cytoplasm"/>
    <property type="evidence" value="ECO:0007669"/>
    <property type="project" value="UniProtKB-SubCell"/>
</dbReference>
<evidence type="ECO:0000256" key="7">
    <source>
        <dbReference type="ARBA" id="ARBA00022723"/>
    </source>
</evidence>
<evidence type="ECO:0000313" key="15">
    <source>
        <dbReference type="EMBL" id="CDF90661.1"/>
    </source>
</evidence>
<dbReference type="GO" id="GO:0046872">
    <property type="term" value="F:metal ion binding"/>
    <property type="evidence" value="ECO:0007669"/>
    <property type="project" value="UniProtKB-KW"/>
</dbReference>
<dbReference type="PROSITE" id="PS50970">
    <property type="entry name" value="HCY"/>
    <property type="match status" value="1"/>
</dbReference>
<keyword evidence="2" id="KW-0963">Cytoplasm</keyword>
<gene>
    <name evidence="15" type="ORF">BN860_06216g</name>
</gene>
<evidence type="ECO:0000256" key="3">
    <source>
        <dbReference type="ARBA" id="ARBA00022603"/>
    </source>
</evidence>
<dbReference type="InterPro" id="IPR003726">
    <property type="entry name" value="HCY_dom"/>
</dbReference>
<evidence type="ECO:0000256" key="5">
    <source>
        <dbReference type="ARBA" id="ARBA00022679"/>
    </source>
</evidence>
<evidence type="ECO:0000313" key="16">
    <source>
        <dbReference type="Proteomes" id="UP000019375"/>
    </source>
</evidence>
<dbReference type="Gene3D" id="3.20.20.330">
    <property type="entry name" value="Homocysteine-binding-like domain"/>
    <property type="match status" value="1"/>
</dbReference>
<keyword evidence="7 13" id="KW-0479">Metal-binding</keyword>
<evidence type="ECO:0000259" key="14">
    <source>
        <dbReference type="PROSITE" id="PS50970"/>
    </source>
</evidence>
<dbReference type="GO" id="GO:0009086">
    <property type="term" value="P:methionine biosynthetic process"/>
    <property type="evidence" value="ECO:0007669"/>
    <property type="project" value="UniProtKB-KW"/>
</dbReference>
<dbReference type="PANTHER" id="PTHR11103:SF10">
    <property type="entry name" value="HOMOCYSTEINE S-METHYLTRANSFERASE 1-RELATED"/>
    <property type="match status" value="1"/>
</dbReference>
<comment type="catalytic activity">
    <reaction evidence="11">
        <text>S-methyl-L-methionine + L-homocysteine = 2 L-methionine + H(+)</text>
        <dbReference type="Rhea" id="RHEA:26337"/>
        <dbReference type="ChEBI" id="CHEBI:15378"/>
        <dbReference type="ChEBI" id="CHEBI:57844"/>
        <dbReference type="ChEBI" id="CHEBI:58199"/>
        <dbReference type="ChEBI" id="CHEBI:58252"/>
        <dbReference type="EC" id="2.1.1.10"/>
    </reaction>
</comment>
<keyword evidence="8 13" id="KW-0862">Zinc</keyword>
<evidence type="ECO:0000256" key="11">
    <source>
        <dbReference type="ARBA" id="ARBA00052655"/>
    </source>
</evidence>